<dbReference type="EMBL" id="KZ305030">
    <property type="protein sequence ID" value="PIA50412.1"/>
    <property type="molecule type" value="Genomic_DNA"/>
</dbReference>
<reference evidence="2 3" key="1">
    <citation type="submission" date="2017-09" db="EMBL/GenBank/DDBJ databases">
        <title>WGS assembly of Aquilegia coerulea Goldsmith.</title>
        <authorList>
            <person name="Hodges S."/>
            <person name="Kramer E."/>
            <person name="Nordborg M."/>
            <person name="Tomkins J."/>
            <person name="Borevitz J."/>
            <person name="Derieg N."/>
            <person name="Yan J."/>
            <person name="Mihaltcheva S."/>
            <person name="Hayes R.D."/>
            <person name="Rokhsar D."/>
        </authorList>
    </citation>
    <scope>NUCLEOTIDE SEQUENCE [LARGE SCALE GENOMIC DNA]</scope>
    <source>
        <strain evidence="3">cv. Goldsmith</strain>
    </source>
</reference>
<protein>
    <submittedName>
        <fullName evidence="2">Uncharacterized protein</fullName>
    </submittedName>
</protein>
<proteinExistence type="predicted"/>
<feature type="compositionally biased region" description="Low complexity" evidence="1">
    <location>
        <begin position="104"/>
        <end position="120"/>
    </location>
</feature>
<feature type="region of interest" description="Disordered" evidence="1">
    <location>
        <begin position="63"/>
        <end position="210"/>
    </location>
</feature>
<keyword evidence="3" id="KW-1185">Reference proteome</keyword>
<organism evidence="2 3">
    <name type="scientific">Aquilegia coerulea</name>
    <name type="common">Rocky mountain columbine</name>
    <dbReference type="NCBI Taxonomy" id="218851"/>
    <lineage>
        <taxon>Eukaryota</taxon>
        <taxon>Viridiplantae</taxon>
        <taxon>Streptophyta</taxon>
        <taxon>Embryophyta</taxon>
        <taxon>Tracheophyta</taxon>
        <taxon>Spermatophyta</taxon>
        <taxon>Magnoliopsida</taxon>
        <taxon>Ranunculales</taxon>
        <taxon>Ranunculaceae</taxon>
        <taxon>Thalictroideae</taxon>
        <taxon>Aquilegia</taxon>
    </lineage>
</organism>
<feature type="compositionally biased region" description="Basic and acidic residues" evidence="1">
    <location>
        <begin position="81"/>
        <end position="90"/>
    </location>
</feature>
<name>A0A2G5E3Q4_AQUCA</name>
<evidence type="ECO:0000313" key="3">
    <source>
        <dbReference type="Proteomes" id="UP000230069"/>
    </source>
</evidence>
<dbReference type="FunCoup" id="A0A2G5E3Q4">
    <property type="interactions" value="185"/>
</dbReference>
<dbReference type="Proteomes" id="UP000230069">
    <property type="component" value="Unassembled WGS sequence"/>
</dbReference>
<dbReference type="InParanoid" id="A0A2G5E3Q4"/>
<accession>A0A2G5E3Q4</accession>
<gene>
    <name evidence="2" type="ORF">AQUCO_01300865v1</name>
</gene>
<feature type="compositionally biased region" description="Acidic residues" evidence="1">
    <location>
        <begin position="157"/>
        <end position="184"/>
    </location>
</feature>
<evidence type="ECO:0000256" key="1">
    <source>
        <dbReference type="SAM" id="MobiDB-lite"/>
    </source>
</evidence>
<dbReference type="OrthoDB" id="1935019at2759"/>
<dbReference type="AlphaFoldDB" id="A0A2G5E3Q4"/>
<evidence type="ECO:0000313" key="2">
    <source>
        <dbReference type="EMBL" id="PIA50412.1"/>
    </source>
</evidence>
<sequence length="210" mass="22814">MSNYGRKASAKVEEIDEVEELLRATEDDMLLKLSVGSHHISRTSSSSLDQDLIRRFEALKTPSVSKTITNVPPMEGSSRSQLKEKKKDGDGGDMFTRFSTLKNGSCSGSSDSMMESSSEMSKVRSDGGDGNTSSNHEDEVSKVIQWAIDAARLDPSLSDDDESNDDDDNDDDSESDDVEDEEENDNVKRKPCKSGSGSGSGSKKKKPSKS</sequence>
<dbReference type="STRING" id="218851.A0A2G5E3Q4"/>